<dbReference type="SUPFAM" id="SSF48452">
    <property type="entry name" value="TPR-like"/>
    <property type="match status" value="1"/>
</dbReference>
<sequence>MLSVVGCKQDFLETQPSSEFSETTVWSDPALAETFLNQIYFRLDEPLTVGRMKANLVDEAHYRGNAASFNFNNSLITQDDIPGWGNQSRYRSWADVYKSIRYCNIFFNKIAEVPESDALVDGKTVKDRMTGEAHFLRAYLYFNLNSVYGGVPILTDVYELDGDFNVARNTFKETVEFIVSDLDQAAALLPNVNSGNNKGRATKGAALALKARVLLYAASDLYNTPVFSNYANPELIGYTDGNRSTRWQAAKDAAKAVIDLGAYRLYKAIPAQTDSIAQNLTEVILSNYTEEDIFVKFFTTPMAQNFGLYSAPNGYHGWGTNAPIAELVDDFEMADGTKFDWNNPAEAAEPYKNREPRFYATILYNEAPWRVRPDDVKGLDPLNKVQTGISQRWNSTTNSMVEVYGVDTRKSTIEDWNGSYTGYYVRKYMDPTVEPLFVKQSLTWRFIRYAEVLLNYAEACIELNQDEEARTYINQVRTRAGLPGLTESGSALRARYRNERRIELAFEDHRFFDVRRWVIGPDAYKPIHVAKALYKLNADKSTALRPTVTHDPFEKHAWIDKAYFLPILRDEMSKNPLLIQNPGY</sequence>
<name>R9GNS0_9SPHI</name>
<keyword evidence="9" id="KW-1185">Reference proteome</keyword>
<dbReference type="EMBL" id="AQPN01000112">
    <property type="protein sequence ID" value="EOR93492.1"/>
    <property type="molecule type" value="Genomic_DNA"/>
</dbReference>
<dbReference type="eggNOG" id="COG1435">
    <property type="taxonomic scope" value="Bacteria"/>
</dbReference>
<dbReference type="InterPro" id="IPR011990">
    <property type="entry name" value="TPR-like_helical_dom_sf"/>
</dbReference>
<dbReference type="STRING" id="1150600.ADIARSV_3341"/>
<evidence type="ECO:0000313" key="8">
    <source>
        <dbReference type="EMBL" id="EOR93492.1"/>
    </source>
</evidence>
<organism evidence="8 9">
    <name type="scientific">Arcticibacter svalbardensis MN12-7</name>
    <dbReference type="NCBI Taxonomy" id="1150600"/>
    <lineage>
        <taxon>Bacteria</taxon>
        <taxon>Pseudomonadati</taxon>
        <taxon>Bacteroidota</taxon>
        <taxon>Sphingobacteriia</taxon>
        <taxon>Sphingobacteriales</taxon>
        <taxon>Sphingobacteriaceae</taxon>
        <taxon>Arcticibacter</taxon>
    </lineage>
</organism>
<dbReference type="AlphaFoldDB" id="R9GNS0"/>
<proteinExistence type="inferred from homology"/>
<comment type="caution">
    <text evidence="8">The sequence shown here is derived from an EMBL/GenBank/DDBJ whole genome shotgun (WGS) entry which is preliminary data.</text>
</comment>
<evidence type="ECO:0000256" key="2">
    <source>
        <dbReference type="ARBA" id="ARBA00006275"/>
    </source>
</evidence>
<dbReference type="Proteomes" id="UP000014174">
    <property type="component" value="Unassembled WGS sequence"/>
</dbReference>
<dbReference type="CDD" id="cd08977">
    <property type="entry name" value="SusD"/>
    <property type="match status" value="1"/>
</dbReference>
<comment type="similarity">
    <text evidence="2">Belongs to the SusD family.</text>
</comment>
<evidence type="ECO:0000313" key="9">
    <source>
        <dbReference type="Proteomes" id="UP000014174"/>
    </source>
</evidence>
<evidence type="ECO:0000256" key="3">
    <source>
        <dbReference type="ARBA" id="ARBA00022729"/>
    </source>
</evidence>
<dbReference type="GO" id="GO:0009279">
    <property type="term" value="C:cell outer membrane"/>
    <property type="evidence" value="ECO:0007669"/>
    <property type="project" value="UniProtKB-SubCell"/>
</dbReference>
<dbReference type="InterPro" id="IPR033985">
    <property type="entry name" value="SusD-like_N"/>
</dbReference>
<dbReference type="InterPro" id="IPR012944">
    <property type="entry name" value="SusD_RagB_dom"/>
</dbReference>
<reference evidence="8 9" key="1">
    <citation type="journal article" date="2013" name="Genome Announc.">
        <title>Draft Genome Sequence of Arcticibacter svalbardensis Strain MN12-7T, a Member of the Family Sphingobacteriaceae Isolated from an Arctic Soil Sample.</title>
        <authorList>
            <person name="Shivaji S."/>
            <person name="Ara S."/>
            <person name="Prasad S."/>
            <person name="Manasa B.P."/>
            <person name="Begum Z."/>
            <person name="Singh A."/>
            <person name="Kumar Pinnaka A."/>
        </authorList>
    </citation>
    <scope>NUCLEOTIDE SEQUENCE [LARGE SCALE GENOMIC DNA]</scope>
    <source>
        <strain evidence="8 9">MN12-7</strain>
    </source>
</reference>
<dbReference type="Pfam" id="PF07980">
    <property type="entry name" value="SusD_RagB"/>
    <property type="match status" value="1"/>
</dbReference>
<keyword evidence="4" id="KW-0472">Membrane</keyword>
<feature type="domain" description="SusD-like N-terminal" evidence="7">
    <location>
        <begin position="10"/>
        <end position="215"/>
    </location>
</feature>
<evidence type="ECO:0000256" key="1">
    <source>
        <dbReference type="ARBA" id="ARBA00004442"/>
    </source>
</evidence>
<feature type="domain" description="RagB/SusD" evidence="6">
    <location>
        <begin position="305"/>
        <end position="584"/>
    </location>
</feature>
<evidence type="ECO:0000256" key="5">
    <source>
        <dbReference type="ARBA" id="ARBA00023237"/>
    </source>
</evidence>
<protein>
    <submittedName>
        <fullName evidence="8">Putative outer membrane protein</fullName>
    </submittedName>
</protein>
<dbReference type="Gene3D" id="1.25.40.390">
    <property type="match status" value="1"/>
</dbReference>
<comment type="subcellular location">
    <subcellularLocation>
        <location evidence="1">Cell outer membrane</location>
    </subcellularLocation>
</comment>
<dbReference type="Pfam" id="PF14322">
    <property type="entry name" value="SusD-like_3"/>
    <property type="match status" value="1"/>
</dbReference>
<keyword evidence="3" id="KW-0732">Signal</keyword>
<evidence type="ECO:0000256" key="4">
    <source>
        <dbReference type="ARBA" id="ARBA00023136"/>
    </source>
</evidence>
<dbReference type="PATRIC" id="fig|1150600.3.peg.3310"/>
<evidence type="ECO:0000259" key="7">
    <source>
        <dbReference type="Pfam" id="PF14322"/>
    </source>
</evidence>
<keyword evidence="5" id="KW-0998">Cell outer membrane</keyword>
<accession>R9GNS0</accession>
<gene>
    <name evidence="8" type="ORF">ADIARSV_3341</name>
</gene>
<evidence type="ECO:0000259" key="6">
    <source>
        <dbReference type="Pfam" id="PF07980"/>
    </source>
</evidence>